<evidence type="ECO:0000313" key="4">
    <source>
        <dbReference type="Proteomes" id="UP000176944"/>
    </source>
</evidence>
<dbReference type="InterPro" id="IPR050259">
    <property type="entry name" value="SDR"/>
</dbReference>
<accession>A0A1D9G235</accession>
<dbReference type="FunFam" id="3.40.50.720:FF:000084">
    <property type="entry name" value="Short-chain dehydrogenase reductase"/>
    <property type="match status" value="1"/>
</dbReference>
<dbReference type="Gene3D" id="3.40.50.720">
    <property type="entry name" value="NAD(P)-binding Rossmann-like Domain"/>
    <property type="match status" value="1"/>
</dbReference>
<gene>
    <name evidence="3" type="ORF">BJP36_18400</name>
</gene>
<protein>
    <submittedName>
        <fullName evidence="3">SDR family oxidoreductase</fullName>
    </submittedName>
</protein>
<comment type="similarity">
    <text evidence="1">Belongs to the short-chain dehydrogenases/reductases (SDR) family.</text>
</comment>
<dbReference type="Proteomes" id="UP000176944">
    <property type="component" value="Chromosome"/>
</dbReference>
<dbReference type="GO" id="GO:0016491">
    <property type="term" value="F:oxidoreductase activity"/>
    <property type="evidence" value="ECO:0007669"/>
    <property type="project" value="UniProtKB-KW"/>
</dbReference>
<organism evidence="3 4">
    <name type="scientific">Moorena producens (strain JHB)</name>
    <dbReference type="NCBI Taxonomy" id="1454205"/>
    <lineage>
        <taxon>Bacteria</taxon>
        <taxon>Bacillati</taxon>
        <taxon>Cyanobacteriota</taxon>
        <taxon>Cyanophyceae</taxon>
        <taxon>Coleofasciculales</taxon>
        <taxon>Coleofasciculaceae</taxon>
        <taxon>Moorena</taxon>
    </lineage>
</organism>
<dbReference type="Pfam" id="PF13561">
    <property type="entry name" value="adh_short_C2"/>
    <property type="match status" value="1"/>
</dbReference>
<keyword evidence="2" id="KW-0560">Oxidoreductase</keyword>
<sequence>MDLGLKGKIALVTASSRGMGRAIAEGLAAEGCQVIICGRDKDNLLKAAQDIEAKTGQLITPIPVDLEQKESISQLLTGITNQFSTIDIVVNNVGGMPYKRHYELNQEDWQQSFDLTFMSQVTIAEALLPLMKKQSWGRIIFVTSVAAKQPGMLIAHSQRASVVAYAKTLANELGEHNILVNSICPSFAVTDKFYEVADEVAKRQGSSREQVIQQWMKSVPLRRPASAEEVANLAVFLASEKASYITGTCIQVDGGFVKSLF</sequence>
<evidence type="ECO:0000256" key="2">
    <source>
        <dbReference type="ARBA" id="ARBA00023002"/>
    </source>
</evidence>
<dbReference type="PRINTS" id="PR00081">
    <property type="entry name" value="GDHRDH"/>
</dbReference>
<dbReference type="InterPro" id="IPR036291">
    <property type="entry name" value="NAD(P)-bd_dom_sf"/>
</dbReference>
<dbReference type="EMBL" id="CP017708">
    <property type="protein sequence ID" value="AOY81594.1"/>
    <property type="molecule type" value="Genomic_DNA"/>
</dbReference>
<proteinExistence type="inferred from homology"/>
<dbReference type="PANTHER" id="PTHR42879">
    <property type="entry name" value="3-OXOACYL-(ACYL-CARRIER-PROTEIN) REDUCTASE"/>
    <property type="match status" value="1"/>
</dbReference>
<evidence type="ECO:0000313" key="3">
    <source>
        <dbReference type="EMBL" id="AOY81594.1"/>
    </source>
</evidence>
<evidence type="ECO:0000256" key="1">
    <source>
        <dbReference type="ARBA" id="ARBA00006484"/>
    </source>
</evidence>
<dbReference type="SUPFAM" id="SSF51735">
    <property type="entry name" value="NAD(P)-binding Rossmann-fold domains"/>
    <property type="match status" value="1"/>
</dbReference>
<dbReference type="CDD" id="cd05344">
    <property type="entry name" value="BKR_like_SDR_like"/>
    <property type="match status" value="1"/>
</dbReference>
<dbReference type="AlphaFoldDB" id="A0A1D9G235"/>
<name>A0A1D9G235_MOOP1</name>
<reference evidence="4" key="1">
    <citation type="submission" date="2016-10" db="EMBL/GenBank/DDBJ databases">
        <title>Comparative genomics uncovers the prolific and rare metabolic potential of the cyanobacterial genus Moorea.</title>
        <authorList>
            <person name="Leao T."/>
            <person name="Castelao G."/>
            <person name="Korobeynikov A."/>
            <person name="Monroe E.A."/>
            <person name="Podell S."/>
            <person name="Glukhov E."/>
            <person name="Allen E."/>
            <person name="Gerwick W.H."/>
            <person name="Gerwick L."/>
        </authorList>
    </citation>
    <scope>NUCLEOTIDE SEQUENCE [LARGE SCALE GENOMIC DNA]</scope>
    <source>
        <strain evidence="4">JHB</strain>
    </source>
</reference>
<dbReference type="PANTHER" id="PTHR42879:SF6">
    <property type="entry name" value="NADPH-DEPENDENT REDUCTASE BACG"/>
    <property type="match status" value="1"/>
</dbReference>
<dbReference type="InterPro" id="IPR002347">
    <property type="entry name" value="SDR_fam"/>
</dbReference>